<protein>
    <submittedName>
        <fullName evidence="1">Unannotated protein</fullName>
    </submittedName>
</protein>
<accession>A0A6J6K4Y5</accession>
<dbReference type="SUPFAM" id="SSF53067">
    <property type="entry name" value="Actin-like ATPase domain"/>
    <property type="match status" value="1"/>
</dbReference>
<dbReference type="Pfam" id="PF00480">
    <property type="entry name" value="ROK"/>
    <property type="match status" value="1"/>
</dbReference>
<evidence type="ECO:0000313" key="1">
    <source>
        <dbReference type="EMBL" id="CAB4644851.1"/>
    </source>
</evidence>
<dbReference type="GO" id="GO:0008761">
    <property type="term" value="F:UDP-N-acetylglucosamine 2-epimerase activity"/>
    <property type="evidence" value="ECO:0007669"/>
    <property type="project" value="TreeGrafter"/>
</dbReference>
<dbReference type="PROSITE" id="PS01125">
    <property type="entry name" value="ROK"/>
    <property type="match status" value="1"/>
</dbReference>
<dbReference type="InterPro" id="IPR049874">
    <property type="entry name" value="ROK_cs"/>
</dbReference>
<proteinExistence type="predicted"/>
<gene>
    <name evidence="1" type="ORF">UFOPK2214_00160</name>
</gene>
<organism evidence="1">
    <name type="scientific">freshwater metagenome</name>
    <dbReference type="NCBI Taxonomy" id="449393"/>
    <lineage>
        <taxon>unclassified sequences</taxon>
        <taxon>metagenomes</taxon>
        <taxon>ecological metagenomes</taxon>
    </lineage>
</organism>
<dbReference type="InterPro" id="IPR000600">
    <property type="entry name" value="ROK"/>
</dbReference>
<sequence>MKHVGIDVGGTKCLGVIVDSYGHVLHEVRYPTPHASELIDLLEKMFRELEGETTLGIGVPGLITADGVIKASPNMKGAHNIGVGPELRERLGIAVHVENDATVAAFGEWKSGAAMGARDAVMVTLGTGIGGGIVMGGHLQRGANGFAGEIGHMVIERDGVECPCGRRGCWERYASGSALKMLSGGVDGKEVFEKFHAGDADATAVVNMFASWIAEGLASLTNICDPEVIVIGGGVIESFATRIDVLEEKFSQSLYSSAMRPHPRLVPASLGEKAGAIGAALLVGEVVG</sequence>
<dbReference type="AlphaFoldDB" id="A0A6J6K4Y5"/>
<dbReference type="EMBL" id="CAEZWJ010000003">
    <property type="protein sequence ID" value="CAB4644851.1"/>
    <property type="molecule type" value="Genomic_DNA"/>
</dbReference>
<dbReference type="PANTHER" id="PTHR18964:SF149">
    <property type="entry name" value="BIFUNCTIONAL UDP-N-ACETYLGLUCOSAMINE 2-EPIMERASE_N-ACETYLMANNOSAMINE KINASE"/>
    <property type="match status" value="1"/>
</dbReference>
<dbReference type="InterPro" id="IPR043129">
    <property type="entry name" value="ATPase_NBD"/>
</dbReference>
<reference evidence="1" key="1">
    <citation type="submission" date="2020-05" db="EMBL/GenBank/DDBJ databases">
        <authorList>
            <person name="Chiriac C."/>
            <person name="Salcher M."/>
            <person name="Ghai R."/>
            <person name="Kavagutti S V."/>
        </authorList>
    </citation>
    <scope>NUCLEOTIDE SEQUENCE</scope>
</reference>
<name>A0A6J6K4Y5_9ZZZZ</name>
<dbReference type="GO" id="GO:0009384">
    <property type="term" value="F:N-acylmannosamine kinase activity"/>
    <property type="evidence" value="ECO:0007669"/>
    <property type="project" value="TreeGrafter"/>
</dbReference>
<dbReference type="PANTHER" id="PTHR18964">
    <property type="entry name" value="ROK (REPRESSOR, ORF, KINASE) FAMILY"/>
    <property type="match status" value="1"/>
</dbReference>
<dbReference type="Gene3D" id="3.30.420.40">
    <property type="match status" value="2"/>
</dbReference>